<gene>
    <name evidence="7" type="ORF">TIFTF001_012406</name>
</gene>
<evidence type="ECO:0000259" key="6">
    <source>
        <dbReference type="Pfam" id="PF12819"/>
    </source>
</evidence>
<keyword evidence="8" id="KW-1185">Reference proteome</keyword>
<organism evidence="7 8">
    <name type="scientific">Ficus carica</name>
    <name type="common">Common fig</name>
    <dbReference type="NCBI Taxonomy" id="3494"/>
    <lineage>
        <taxon>Eukaryota</taxon>
        <taxon>Viridiplantae</taxon>
        <taxon>Streptophyta</taxon>
        <taxon>Embryophyta</taxon>
        <taxon>Tracheophyta</taxon>
        <taxon>Spermatophyta</taxon>
        <taxon>Magnoliopsida</taxon>
        <taxon>eudicotyledons</taxon>
        <taxon>Gunneridae</taxon>
        <taxon>Pentapetalae</taxon>
        <taxon>rosids</taxon>
        <taxon>fabids</taxon>
        <taxon>Rosales</taxon>
        <taxon>Moraceae</taxon>
        <taxon>Ficeae</taxon>
        <taxon>Ficus</taxon>
    </lineage>
</organism>
<evidence type="ECO:0000313" key="7">
    <source>
        <dbReference type="EMBL" id="GMN43206.1"/>
    </source>
</evidence>
<accession>A0AA88ANA0</accession>
<proteinExistence type="predicted"/>
<evidence type="ECO:0000256" key="2">
    <source>
        <dbReference type="ARBA" id="ARBA00022692"/>
    </source>
</evidence>
<dbReference type="AlphaFoldDB" id="A0AA88ANA0"/>
<protein>
    <recommendedName>
        <fullName evidence="6">Malectin-like domain-containing protein</fullName>
    </recommendedName>
</protein>
<evidence type="ECO:0000313" key="8">
    <source>
        <dbReference type="Proteomes" id="UP001187192"/>
    </source>
</evidence>
<keyword evidence="3" id="KW-0732">Signal</keyword>
<evidence type="ECO:0000256" key="1">
    <source>
        <dbReference type="ARBA" id="ARBA00004167"/>
    </source>
</evidence>
<name>A0AA88ANA0_FICCA</name>
<keyword evidence="4" id="KW-1133">Transmembrane helix</keyword>
<dbReference type="InterPro" id="IPR024788">
    <property type="entry name" value="Malectin-like_Carb-bd_dom"/>
</dbReference>
<reference evidence="7" key="1">
    <citation type="submission" date="2023-07" db="EMBL/GenBank/DDBJ databases">
        <title>draft genome sequence of fig (Ficus carica).</title>
        <authorList>
            <person name="Takahashi T."/>
            <person name="Nishimura K."/>
        </authorList>
    </citation>
    <scope>NUCLEOTIDE SEQUENCE</scope>
</reference>
<dbReference type="Pfam" id="PF12819">
    <property type="entry name" value="Malectin_like"/>
    <property type="match status" value="1"/>
</dbReference>
<dbReference type="Proteomes" id="UP001187192">
    <property type="component" value="Unassembled WGS sequence"/>
</dbReference>
<evidence type="ECO:0000256" key="4">
    <source>
        <dbReference type="ARBA" id="ARBA00022989"/>
    </source>
</evidence>
<evidence type="ECO:0000256" key="5">
    <source>
        <dbReference type="ARBA" id="ARBA00023136"/>
    </source>
</evidence>
<comment type="caution">
    <text evidence="7">The sequence shown here is derived from an EMBL/GenBank/DDBJ whole genome shotgun (WGS) entry which is preliminary data.</text>
</comment>
<comment type="subcellular location">
    <subcellularLocation>
        <location evidence="1">Membrane</location>
        <topology evidence="1">Single-pass membrane protein</topology>
    </subcellularLocation>
</comment>
<keyword evidence="5" id="KW-0472">Membrane</keyword>
<sequence length="87" mass="9893">MTISVPVVAPYLSTIRSFPNDPEHKFCYVAWVYRGAKYMVRTIYFNGRFDGRDSPSVFNQIVDGTLWSAVNTTSDYAPGNLHNDQLL</sequence>
<keyword evidence="2" id="KW-0812">Transmembrane</keyword>
<dbReference type="GO" id="GO:0016020">
    <property type="term" value="C:membrane"/>
    <property type="evidence" value="ECO:0007669"/>
    <property type="project" value="UniProtKB-SubCell"/>
</dbReference>
<dbReference type="EMBL" id="BTGU01000016">
    <property type="protein sequence ID" value="GMN43206.1"/>
    <property type="molecule type" value="Genomic_DNA"/>
</dbReference>
<feature type="domain" description="Malectin-like" evidence="6">
    <location>
        <begin position="9"/>
        <end position="76"/>
    </location>
</feature>
<evidence type="ECO:0000256" key="3">
    <source>
        <dbReference type="ARBA" id="ARBA00022729"/>
    </source>
</evidence>